<evidence type="ECO:0000256" key="2">
    <source>
        <dbReference type="SAM" id="SignalP"/>
    </source>
</evidence>
<dbReference type="OrthoDB" id="1046782at2759"/>
<dbReference type="PANTHER" id="PTHR24359">
    <property type="entry name" value="SERINE/THREONINE-PROTEIN KINASE SBK1"/>
    <property type="match status" value="1"/>
</dbReference>
<dbReference type="SUPFAM" id="SSF56112">
    <property type="entry name" value="Protein kinase-like (PK-like)"/>
    <property type="match status" value="1"/>
</dbReference>
<dbReference type="Gene3D" id="1.10.510.10">
    <property type="entry name" value="Transferase(Phosphotransferase) domain 1"/>
    <property type="match status" value="1"/>
</dbReference>
<dbReference type="Proteomes" id="UP000605986">
    <property type="component" value="Unassembled WGS sequence"/>
</dbReference>
<proteinExistence type="predicted"/>
<name>A0A8H4NKN8_9HYPO</name>
<feature type="compositionally biased region" description="Basic and acidic residues" evidence="1">
    <location>
        <begin position="353"/>
        <end position="363"/>
    </location>
</feature>
<keyword evidence="4" id="KW-0808">Transferase</keyword>
<dbReference type="PROSITE" id="PS50011">
    <property type="entry name" value="PROTEIN_KINASE_DOM"/>
    <property type="match status" value="1"/>
</dbReference>
<sequence length="454" mass="51956">MQAKRVFAILVLIEEAWAITNLICQDNISDEDLPLSRQPSLGENDHNILISVKTGKTFQSFLSWPKEARVRDFLSMQWVVQAPVLHSFGQRISLDPKCPLAMIDCSIQAKRGPNSILHKCKVHEAHQTVFKVTNTLFLPSRSSANKPQPGTDPCVAVKEVLDEKAFEKEKENLEKLQALNHKHLIKLVASCQRGSMFYFIFPWADGGDLKEFWNRHNSRPRSQNLILWSLRQMLGIVSAIHALHGKNMRHGDIKPQNILHFPNCDYRSIDEEGILIIADVGVSKIHREITSMRQDATNCKESTILYEAPEAESDQKENKPRHRRYDMWSLGCMFLEFTLWLVYDYNTVRDFRRSRRSRDDPKESPGSFFIQTSETDVQTHPTVKEAFGHLRSHPLCNGNTALGDLIQLIEDHLLKVDAKQRAHAPELLEKIETIVHTAEQKPCYLYPTSASSTS</sequence>
<dbReference type="SMART" id="SM00220">
    <property type="entry name" value="S_TKc"/>
    <property type="match status" value="1"/>
</dbReference>
<feature type="domain" description="Protein kinase" evidence="3">
    <location>
        <begin position="130"/>
        <end position="435"/>
    </location>
</feature>
<evidence type="ECO:0000256" key="1">
    <source>
        <dbReference type="SAM" id="MobiDB-lite"/>
    </source>
</evidence>
<dbReference type="EMBL" id="JAADJG010000794">
    <property type="protein sequence ID" value="KAF4436563.1"/>
    <property type="molecule type" value="Genomic_DNA"/>
</dbReference>
<gene>
    <name evidence="4" type="ORF">F53441_13201</name>
</gene>
<feature type="signal peptide" evidence="2">
    <location>
        <begin position="1"/>
        <end position="18"/>
    </location>
</feature>
<dbReference type="Pfam" id="PF00069">
    <property type="entry name" value="Pkinase"/>
    <property type="match status" value="1"/>
</dbReference>
<dbReference type="InterPro" id="IPR000719">
    <property type="entry name" value="Prot_kinase_dom"/>
</dbReference>
<keyword evidence="5" id="KW-1185">Reference proteome</keyword>
<keyword evidence="4" id="KW-0723">Serine/threonine-protein kinase</keyword>
<comment type="caution">
    <text evidence="4">The sequence shown here is derived from an EMBL/GenBank/DDBJ whole genome shotgun (WGS) entry which is preliminary data.</text>
</comment>
<dbReference type="GO" id="GO:0004674">
    <property type="term" value="F:protein serine/threonine kinase activity"/>
    <property type="evidence" value="ECO:0007669"/>
    <property type="project" value="UniProtKB-KW"/>
</dbReference>
<feature type="chain" id="PRO_5034377955" evidence="2">
    <location>
        <begin position="19"/>
        <end position="454"/>
    </location>
</feature>
<evidence type="ECO:0000259" key="3">
    <source>
        <dbReference type="PROSITE" id="PS50011"/>
    </source>
</evidence>
<protein>
    <submittedName>
        <fullName evidence="4">Serine/threonine protein kinase</fullName>
    </submittedName>
</protein>
<keyword evidence="2" id="KW-0732">Signal</keyword>
<dbReference type="GO" id="GO:0005524">
    <property type="term" value="F:ATP binding"/>
    <property type="evidence" value="ECO:0007669"/>
    <property type="project" value="InterPro"/>
</dbReference>
<keyword evidence="4" id="KW-0418">Kinase</keyword>
<evidence type="ECO:0000313" key="4">
    <source>
        <dbReference type="EMBL" id="KAF4436563.1"/>
    </source>
</evidence>
<feature type="region of interest" description="Disordered" evidence="1">
    <location>
        <begin position="353"/>
        <end position="372"/>
    </location>
</feature>
<dbReference type="AlphaFoldDB" id="A0A8H4NKN8"/>
<reference evidence="4" key="1">
    <citation type="submission" date="2020-01" db="EMBL/GenBank/DDBJ databases">
        <title>Identification and distribution of gene clusters putatively required for synthesis of sphingolipid metabolism inhibitors in phylogenetically diverse species of the filamentous fungus Fusarium.</title>
        <authorList>
            <person name="Kim H.-S."/>
            <person name="Busman M."/>
            <person name="Brown D.W."/>
            <person name="Divon H."/>
            <person name="Uhlig S."/>
            <person name="Proctor R.H."/>
        </authorList>
    </citation>
    <scope>NUCLEOTIDE SEQUENCE</scope>
    <source>
        <strain evidence="4">NRRL 53441</strain>
    </source>
</reference>
<dbReference type="InterPro" id="IPR011009">
    <property type="entry name" value="Kinase-like_dom_sf"/>
</dbReference>
<dbReference type="PANTHER" id="PTHR24359:SF1">
    <property type="entry name" value="INHIBITOR OF NUCLEAR FACTOR KAPPA-B KINASE EPSILON SUBUNIT HOMOLOG 1-RELATED"/>
    <property type="match status" value="1"/>
</dbReference>
<dbReference type="CDD" id="cd00180">
    <property type="entry name" value="PKc"/>
    <property type="match status" value="1"/>
</dbReference>
<accession>A0A8H4NKN8</accession>
<evidence type="ECO:0000313" key="5">
    <source>
        <dbReference type="Proteomes" id="UP000605986"/>
    </source>
</evidence>
<organism evidence="4 5">
    <name type="scientific">Fusarium austroafricanum</name>
    <dbReference type="NCBI Taxonomy" id="2364996"/>
    <lineage>
        <taxon>Eukaryota</taxon>
        <taxon>Fungi</taxon>
        <taxon>Dikarya</taxon>
        <taxon>Ascomycota</taxon>
        <taxon>Pezizomycotina</taxon>
        <taxon>Sordariomycetes</taxon>
        <taxon>Hypocreomycetidae</taxon>
        <taxon>Hypocreales</taxon>
        <taxon>Nectriaceae</taxon>
        <taxon>Fusarium</taxon>
        <taxon>Fusarium concolor species complex</taxon>
    </lineage>
</organism>